<gene>
    <name evidence="1" type="ORF">HA338_16515</name>
</gene>
<evidence type="ECO:0000313" key="1">
    <source>
        <dbReference type="EMBL" id="HIH95538.1"/>
    </source>
</evidence>
<organism evidence="1 2">
    <name type="scientific">Methanosarcina acetivorans</name>
    <dbReference type="NCBI Taxonomy" id="2214"/>
    <lineage>
        <taxon>Archaea</taxon>
        <taxon>Methanobacteriati</taxon>
        <taxon>Methanobacteriota</taxon>
        <taxon>Stenosarchaea group</taxon>
        <taxon>Methanomicrobia</taxon>
        <taxon>Methanosarcinales</taxon>
        <taxon>Methanosarcinaceae</taxon>
        <taxon>Methanosarcina</taxon>
    </lineage>
</organism>
<accession>A0A832WA01</accession>
<sequence>MLELESRTDMHPDPGISYPALYIPHQTSRSTGLNCVLTSSLKLTGCLRKN</sequence>
<reference evidence="1" key="1">
    <citation type="journal article" date="2020" name="bioRxiv">
        <title>A rank-normalized archaeal taxonomy based on genome phylogeny resolves widespread incomplete and uneven classifications.</title>
        <authorList>
            <person name="Rinke C."/>
            <person name="Chuvochina M."/>
            <person name="Mussig A.J."/>
            <person name="Chaumeil P.-A."/>
            <person name="Waite D.W."/>
            <person name="Whitman W.B."/>
            <person name="Parks D.H."/>
            <person name="Hugenholtz P."/>
        </authorList>
    </citation>
    <scope>NUCLEOTIDE SEQUENCE</scope>
    <source>
        <strain evidence="1">UBA8876</strain>
    </source>
</reference>
<name>A0A832WA01_9EURY</name>
<dbReference type="AlphaFoldDB" id="A0A832WA01"/>
<evidence type="ECO:0000313" key="2">
    <source>
        <dbReference type="Proteomes" id="UP000600774"/>
    </source>
</evidence>
<dbReference type="GeneID" id="43445986"/>
<proteinExistence type="predicted"/>
<protein>
    <submittedName>
        <fullName evidence="1">Uncharacterized protein</fullName>
    </submittedName>
</protein>
<dbReference type="Proteomes" id="UP000600774">
    <property type="component" value="Unassembled WGS sequence"/>
</dbReference>
<dbReference type="EMBL" id="DUJU01000185">
    <property type="protein sequence ID" value="HIH95538.1"/>
    <property type="molecule type" value="Genomic_DNA"/>
</dbReference>
<comment type="caution">
    <text evidence="1">The sequence shown here is derived from an EMBL/GenBank/DDBJ whole genome shotgun (WGS) entry which is preliminary data.</text>
</comment>
<dbReference type="RefSeq" id="WP_157860096.1">
    <property type="nucleotide sequence ID" value="NZ_DUJU01000185.1"/>
</dbReference>